<organism evidence="1 2">
    <name type="scientific">Panagrolaimus sp. ES5</name>
    <dbReference type="NCBI Taxonomy" id="591445"/>
    <lineage>
        <taxon>Eukaryota</taxon>
        <taxon>Metazoa</taxon>
        <taxon>Ecdysozoa</taxon>
        <taxon>Nematoda</taxon>
        <taxon>Chromadorea</taxon>
        <taxon>Rhabditida</taxon>
        <taxon>Tylenchina</taxon>
        <taxon>Panagrolaimomorpha</taxon>
        <taxon>Panagrolaimoidea</taxon>
        <taxon>Panagrolaimidae</taxon>
        <taxon>Panagrolaimus</taxon>
    </lineage>
</organism>
<evidence type="ECO:0000313" key="1">
    <source>
        <dbReference type="Proteomes" id="UP000887579"/>
    </source>
</evidence>
<name>A0AC34FYA1_9BILA</name>
<dbReference type="WBParaSite" id="ES5_v2.g22460.t1">
    <property type="protein sequence ID" value="ES5_v2.g22460.t1"/>
    <property type="gene ID" value="ES5_v2.g22460"/>
</dbReference>
<reference evidence="2" key="1">
    <citation type="submission" date="2022-11" db="UniProtKB">
        <authorList>
            <consortium name="WormBaseParasite"/>
        </authorList>
    </citation>
    <scope>IDENTIFICATION</scope>
</reference>
<protein>
    <submittedName>
        <fullName evidence="2">Uncharacterized protein</fullName>
    </submittedName>
</protein>
<accession>A0AC34FYA1</accession>
<evidence type="ECO:0000313" key="2">
    <source>
        <dbReference type="WBParaSite" id="ES5_v2.g22460.t1"/>
    </source>
</evidence>
<dbReference type="Proteomes" id="UP000887579">
    <property type="component" value="Unplaced"/>
</dbReference>
<sequence>MNLKNIFRRSKVSLIPPLAVCSAIAAQHGFLQFYIVKVFISDFKAPAISLIHGALWEICIRFAFSLAAIIFLIAFPKSFLIGLKSPRLLILLAIVSALSFMIPWHREVYKASNFTFHFSLSLILSEFSTVAVATFVTNGLSTLFKTSSHPHMLLLITEATITASSIVIPITQTLTNNFRNFIIFQEITYFISGFGLITLAIGSFFWPKNDKALVSNEQLSSVTKIQKRFSVKFTKAVKNQIKINFGRSARGTGGSGTGSRESSNNVESNNIPSTGATMETIAASNPSTSEARSQFSIIWSPHFLFPLIGRIFRQSRIVVNCVMLYFTVEVLLIQTESISPTGICVPIIYFLSLSLHTVIFYYLLPAFKDAGPVVINHLLALVSIINLTAMLIFGRQRTLFFATFLIMEKLVLFCNKKY</sequence>
<proteinExistence type="predicted"/>